<comment type="caution">
    <text evidence="2">The sequence shown here is derived from an EMBL/GenBank/DDBJ whole genome shotgun (WGS) entry which is preliminary data.</text>
</comment>
<dbReference type="InterPro" id="IPR006311">
    <property type="entry name" value="TAT_signal"/>
</dbReference>
<dbReference type="Proteomes" id="UP000551501">
    <property type="component" value="Unassembled WGS sequence"/>
</dbReference>
<keyword evidence="1" id="KW-0732">Signal</keyword>
<feature type="signal peptide" evidence="1">
    <location>
        <begin position="1"/>
        <end position="33"/>
    </location>
</feature>
<dbReference type="PROSITE" id="PS51318">
    <property type="entry name" value="TAT"/>
    <property type="match status" value="1"/>
</dbReference>
<proteinExistence type="predicted"/>
<accession>A0A840EXA0</accession>
<gene>
    <name evidence="2" type="ORF">BKA16_000988</name>
</gene>
<reference evidence="2 3" key="1">
    <citation type="submission" date="2020-08" db="EMBL/GenBank/DDBJ databases">
        <title>Sequencing the genomes of 1000 actinobacteria strains.</title>
        <authorList>
            <person name="Klenk H.-P."/>
        </authorList>
    </citation>
    <scope>NUCLEOTIDE SEQUENCE [LARGE SCALE GENOMIC DNA]</scope>
    <source>
        <strain evidence="2 3">DSM 45298</strain>
    </source>
</reference>
<protein>
    <submittedName>
        <fullName evidence="2">Microsomal dipeptidase-like Zn-dependent dipeptidase</fullName>
    </submittedName>
</protein>
<dbReference type="RefSeq" id="WP_246371657.1">
    <property type="nucleotide sequence ID" value="NZ_BAABHL010000128.1"/>
</dbReference>
<sequence length="548" mass="58233">MAHRVTRRQFISSSAAALALGVGASGVAPRASAAVDPVDLGVLRAGSGGAAGGRIVGLIDAHAHLAASKAFGGTMRCGSPIGPIQEALAGCEAHAGLGTGALLEAIVGGGDLAAGRDGWPTFRTWPTYNSELHEQAYYRFVERAWRGGLRVINALLVSNRVIAELYSGMSKRIDEMDEVRVQHRFVHRMQDYIDRECGGPGKGWFRIARTPADVRTVAADGKLAVVLGVENSELFGGRIVDGRPQCTADDVDRGLDEMVSLGINNLFPVHKFDNAFGGTRFDPGVTGIAINIGNRLSTGRFWRAEPAGDGPADHSVEFAADDFARLLRSVPALRGVGVPVYPSGPVRNVRGLTDLGRRVVAGMMDRGMIVNIDHMGVTTATSVLEMLETRSYSGVMSAHSWADRTILHRTVALSGFAAGYSHPAHHSDDGGIGFLDEWKANRSGPRVGGYGYGSDVNGLAPLPEPTAETTLRYPFTAINGARMTRMRAGTRVYDLNDDGVPHYGLYPDWCADLLDQAGAEGPALRGDLLSGAEAFTSMWERARAGSGL</sequence>
<feature type="chain" id="PRO_5032477774" evidence="1">
    <location>
        <begin position="34"/>
        <end position="548"/>
    </location>
</feature>
<evidence type="ECO:0000313" key="2">
    <source>
        <dbReference type="EMBL" id="MBB4134436.1"/>
    </source>
</evidence>
<dbReference type="SUPFAM" id="SSF51556">
    <property type="entry name" value="Metallo-dependent hydrolases"/>
    <property type="match status" value="1"/>
</dbReference>
<evidence type="ECO:0000313" key="3">
    <source>
        <dbReference type="Proteomes" id="UP000551501"/>
    </source>
</evidence>
<name>A0A840EXA0_9ACTN</name>
<organism evidence="2 3">
    <name type="scientific">Gordonia humi</name>
    <dbReference type="NCBI Taxonomy" id="686429"/>
    <lineage>
        <taxon>Bacteria</taxon>
        <taxon>Bacillati</taxon>
        <taxon>Actinomycetota</taxon>
        <taxon>Actinomycetes</taxon>
        <taxon>Mycobacteriales</taxon>
        <taxon>Gordoniaceae</taxon>
        <taxon>Gordonia</taxon>
    </lineage>
</organism>
<dbReference type="InterPro" id="IPR032466">
    <property type="entry name" value="Metal_Hydrolase"/>
</dbReference>
<evidence type="ECO:0000256" key="1">
    <source>
        <dbReference type="SAM" id="SignalP"/>
    </source>
</evidence>
<dbReference type="EMBL" id="JACIFP010000001">
    <property type="protein sequence ID" value="MBB4134436.1"/>
    <property type="molecule type" value="Genomic_DNA"/>
</dbReference>
<dbReference type="Gene3D" id="3.20.20.140">
    <property type="entry name" value="Metal-dependent hydrolases"/>
    <property type="match status" value="1"/>
</dbReference>
<dbReference type="AlphaFoldDB" id="A0A840EXA0"/>
<keyword evidence="3" id="KW-1185">Reference proteome</keyword>